<organism evidence="1 2">
    <name type="scientific">Streptococcus oralis</name>
    <dbReference type="NCBI Taxonomy" id="1303"/>
    <lineage>
        <taxon>Bacteria</taxon>
        <taxon>Bacillati</taxon>
        <taxon>Bacillota</taxon>
        <taxon>Bacilli</taxon>
        <taxon>Lactobacillales</taxon>
        <taxon>Streptococcaceae</taxon>
        <taxon>Streptococcus</taxon>
    </lineage>
</organism>
<dbReference type="Proteomes" id="UP000280648">
    <property type="component" value="Unassembled WGS sequence"/>
</dbReference>
<sequence length="103" mass="12162">MGDISNLQGLSHGGTKMFEKMVEELKIKILEALERYLKSHEKIPPRMLKLMNRSEVKQELKISDNTLSKWERLGLRRYQPPDEDSRIVFYLVDDIHKFMGVDE</sequence>
<accession>A0A3R9LBP5</accession>
<name>A0A3R9LBP5_STROR</name>
<protein>
    <recommendedName>
        <fullName evidence="3">Phage protein</fullName>
    </recommendedName>
</protein>
<dbReference type="EMBL" id="RJPI01000002">
    <property type="protein sequence ID" value="RSJ65575.1"/>
    <property type="molecule type" value="Genomic_DNA"/>
</dbReference>
<gene>
    <name evidence="1" type="ORF">D8803_01735</name>
</gene>
<dbReference type="AlphaFoldDB" id="A0A3R9LBP5"/>
<evidence type="ECO:0000313" key="1">
    <source>
        <dbReference type="EMBL" id="RSJ65575.1"/>
    </source>
</evidence>
<dbReference type="SUPFAM" id="SSF46955">
    <property type="entry name" value="Putative DNA-binding domain"/>
    <property type="match status" value="1"/>
</dbReference>
<reference evidence="1 2" key="1">
    <citation type="submission" date="2018-11" db="EMBL/GenBank/DDBJ databases">
        <title>Species Designations Belie Phenotypic and Genotypic Heterogeneity in Oral Streptococci.</title>
        <authorList>
            <person name="Velsko I."/>
        </authorList>
    </citation>
    <scope>NUCLEOTIDE SEQUENCE [LARGE SCALE GENOMIC DNA]</scope>
    <source>
        <strain evidence="1 2">BCC26</strain>
    </source>
</reference>
<proteinExistence type="predicted"/>
<evidence type="ECO:0000313" key="2">
    <source>
        <dbReference type="Proteomes" id="UP000280648"/>
    </source>
</evidence>
<evidence type="ECO:0008006" key="3">
    <source>
        <dbReference type="Google" id="ProtNLM"/>
    </source>
</evidence>
<comment type="caution">
    <text evidence="1">The sequence shown here is derived from an EMBL/GenBank/DDBJ whole genome shotgun (WGS) entry which is preliminary data.</text>
</comment>
<dbReference type="InterPro" id="IPR009061">
    <property type="entry name" value="DNA-bd_dom_put_sf"/>
</dbReference>